<dbReference type="Gene3D" id="4.10.60.10">
    <property type="entry name" value="Zinc finger, CCHC-type"/>
    <property type="match status" value="1"/>
</dbReference>
<accession>A0A2Z6N818</accession>
<evidence type="ECO:0000256" key="1">
    <source>
        <dbReference type="PROSITE-ProRule" id="PRU00047"/>
    </source>
</evidence>
<evidence type="ECO:0000313" key="4">
    <source>
        <dbReference type="Proteomes" id="UP000242715"/>
    </source>
</evidence>
<proteinExistence type="predicted"/>
<dbReference type="PANTHER" id="PTHR35317:SF34">
    <property type="match status" value="1"/>
</dbReference>
<dbReference type="Pfam" id="PF22936">
    <property type="entry name" value="Pol_BBD"/>
    <property type="match status" value="1"/>
</dbReference>
<dbReference type="EMBL" id="DF973832">
    <property type="protein sequence ID" value="GAU40904.1"/>
    <property type="molecule type" value="Genomic_DNA"/>
</dbReference>
<dbReference type="InterPro" id="IPR036875">
    <property type="entry name" value="Znf_CCHC_sf"/>
</dbReference>
<dbReference type="Proteomes" id="UP000242715">
    <property type="component" value="Unassembled WGS sequence"/>
</dbReference>
<organism evidence="3 4">
    <name type="scientific">Trifolium subterraneum</name>
    <name type="common">Subterranean clover</name>
    <dbReference type="NCBI Taxonomy" id="3900"/>
    <lineage>
        <taxon>Eukaryota</taxon>
        <taxon>Viridiplantae</taxon>
        <taxon>Streptophyta</taxon>
        <taxon>Embryophyta</taxon>
        <taxon>Tracheophyta</taxon>
        <taxon>Spermatophyta</taxon>
        <taxon>Magnoliopsida</taxon>
        <taxon>eudicotyledons</taxon>
        <taxon>Gunneridae</taxon>
        <taxon>Pentapetalae</taxon>
        <taxon>rosids</taxon>
        <taxon>fabids</taxon>
        <taxon>Fabales</taxon>
        <taxon>Fabaceae</taxon>
        <taxon>Papilionoideae</taxon>
        <taxon>50 kb inversion clade</taxon>
        <taxon>NPAAA clade</taxon>
        <taxon>Hologalegina</taxon>
        <taxon>IRL clade</taxon>
        <taxon>Trifolieae</taxon>
        <taxon>Trifolium</taxon>
    </lineage>
</organism>
<keyword evidence="1" id="KW-0479">Metal-binding</keyword>
<dbReference type="PROSITE" id="PS50158">
    <property type="entry name" value="ZF_CCHC"/>
    <property type="match status" value="1"/>
</dbReference>
<evidence type="ECO:0000313" key="3">
    <source>
        <dbReference type="EMBL" id="GAU40904.1"/>
    </source>
</evidence>
<dbReference type="Pfam" id="PF14223">
    <property type="entry name" value="Retrotran_gag_2"/>
    <property type="match status" value="1"/>
</dbReference>
<reference evidence="4" key="1">
    <citation type="journal article" date="2017" name="Front. Plant Sci.">
        <title>Climate Clever Clovers: New Paradigm to Reduce the Environmental Footprint of Ruminants by Breeding Low Methanogenic Forages Utilizing Haplotype Variation.</title>
        <authorList>
            <person name="Kaur P."/>
            <person name="Appels R."/>
            <person name="Bayer P.E."/>
            <person name="Keeble-Gagnere G."/>
            <person name="Wang J."/>
            <person name="Hirakawa H."/>
            <person name="Shirasawa K."/>
            <person name="Vercoe P."/>
            <person name="Stefanova K."/>
            <person name="Durmic Z."/>
            <person name="Nichols P."/>
            <person name="Revell C."/>
            <person name="Isobe S.N."/>
            <person name="Edwards D."/>
            <person name="Erskine W."/>
        </authorList>
    </citation>
    <scope>NUCLEOTIDE SEQUENCE [LARGE SCALE GENOMIC DNA]</scope>
    <source>
        <strain evidence="4">cv. Daliak</strain>
    </source>
</reference>
<keyword evidence="1" id="KW-0863">Zinc-finger</keyword>
<dbReference type="AlphaFoldDB" id="A0A2Z6N818"/>
<dbReference type="InterPro" id="IPR054722">
    <property type="entry name" value="PolX-like_BBD"/>
</dbReference>
<name>A0A2Z6N818_TRISU</name>
<keyword evidence="4" id="KW-1185">Reference proteome</keyword>
<protein>
    <recommendedName>
        <fullName evidence="2">CCHC-type domain-containing protein</fullName>
    </recommendedName>
</protein>
<dbReference type="GO" id="GO:0003676">
    <property type="term" value="F:nucleic acid binding"/>
    <property type="evidence" value="ECO:0007669"/>
    <property type="project" value="InterPro"/>
</dbReference>
<sequence length="524" mass="59758">MAESSDFAKPSIPKFDGFYDHWTMLMENLLRSKEYWSLIETGVVIALANVTAEQRNLANASKLTDLKVKNYLFQSIDRSILETILERNTAKDIWDAMRTKYQGSTRVKRAQLQALRKDFEVLAMGDSETIDEYFARTMAIANKMTSYGERVTQVTIVEKILRSLTAKFNFVVCSIKQSNDVTTLSIDELHSSLIVQEQRIKSQQISREEQALKAANLGRGSGINRGRGRSSSRGGRGRCRIAKEAIECFKCYKLGHYRSECPEWEENANFAEFLDEEETLLMASTNTDESKNGTWFLDSGCSNHMVGNKDWLYEFDESYRDSIKLGDDSKMNVMGKGNVKLSISGKIHVITGVFYIPGLKSNLLSIGQIQQKNVTIMFKNDICKIYHDEKEATTWSEAIQSSEAQSRSERLKVFRSSEEFRSSRMFRGLQEFRGCLLVMSHSEDEDVQKLNCEGLSEELVVPYNCTIGQTVKVKLLCKGRRDFTQRIFKDYSCPIYNGNFSNVSMSFSTHINMPKKELMTSALH</sequence>
<dbReference type="GO" id="GO:0008270">
    <property type="term" value="F:zinc ion binding"/>
    <property type="evidence" value="ECO:0007669"/>
    <property type="project" value="UniProtKB-KW"/>
</dbReference>
<dbReference type="SUPFAM" id="SSF57756">
    <property type="entry name" value="Retrovirus zinc finger-like domains"/>
    <property type="match status" value="1"/>
</dbReference>
<dbReference type="OrthoDB" id="906313at2759"/>
<evidence type="ECO:0000259" key="2">
    <source>
        <dbReference type="PROSITE" id="PS50158"/>
    </source>
</evidence>
<dbReference type="PANTHER" id="PTHR35317">
    <property type="entry name" value="OS04G0629600 PROTEIN"/>
    <property type="match status" value="1"/>
</dbReference>
<keyword evidence="1" id="KW-0862">Zinc</keyword>
<gene>
    <name evidence="3" type="ORF">TSUD_297090</name>
</gene>
<dbReference type="InterPro" id="IPR001878">
    <property type="entry name" value="Znf_CCHC"/>
</dbReference>
<feature type="domain" description="CCHC-type" evidence="2">
    <location>
        <begin position="248"/>
        <end position="263"/>
    </location>
</feature>